<evidence type="ECO:0000256" key="1">
    <source>
        <dbReference type="ARBA" id="ARBA00022617"/>
    </source>
</evidence>
<dbReference type="CDD" id="cd20780">
    <property type="entry name" value="8prop_hemeD1_NiR_delta_epsilon"/>
    <property type="match status" value="1"/>
</dbReference>
<dbReference type="Gene3D" id="2.140.10.20">
    <property type="entry name" value="C-terminal (heme d1) domain of cytochrome cd1-nitrite reductase"/>
    <property type="match status" value="1"/>
</dbReference>
<dbReference type="GO" id="GO:0046872">
    <property type="term" value="F:metal ion binding"/>
    <property type="evidence" value="ECO:0007669"/>
    <property type="project" value="UniProtKB-KW"/>
</dbReference>
<keyword evidence="5" id="KW-0560">Oxidoreductase</keyword>
<dbReference type="SUPFAM" id="SSF46626">
    <property type="entry name" value="Cytochrome c"/>
    <property type="match status" value="1"/>
</dbReference>
<name>A0A1W1BU23_9ZZZZ</name>
<keyword evidence="2" id="KW-0479">Metal-binding</keyword>
<protein>
    <submittedName>
        <fullName evidence="5">Cytochrome cd1 nitrite reductase</fullName>
        <ecNumber evidence="5">1.7.2.1</ecNumber>
    </submittedName>
</protein>
<feature type="domain" description="Cytochrome c" evidence="4">
    <location>
        <begin position="20"/>
        <end position="102"/>
    </location>
</feature>
<dbReference type="EMBL" id="FPHB01000038">
    <property type="protein sequence ID" value="SFV56975.1"/>
    <property type="molecule type" value="Genomic_DNA"/>
</dbReference>
<dbReference type="EC" id="1.7.2.1" evidence="5"/>
<dbReference type="Gene3D" id="1.10.760.10">
    <property type="entry name" value="Cytochrome c-like domain"/>
    <property type="match status" value="1"/>
</dbReference>
<sequence>MSFTKLIGAAAAMSLVAGTLYAGTSKMDFAKVYEKECQGCHGPIHQGGVGSDLRPKALKKKETYSLVETILNGREGTAMPAWKHMFSKDDAAGMVNWLMNWKNTVELKLSLDDVHKTWKQLADRKALYKKYPNPVDVKDVRDITFATERDASLVDFIDSTTGKVLSRHKAGFAVHVTVTNKRMPRYAYSISRSGRLTMFDLNAPGQPAIASVQVGQESRGLAVSPDGKYVMAGNYNPGGAVLCDARTLEPLKVYPTSSVIDPDGNIGPSRVAFIADTPYAPYFVFALKDGGHVYIVDYSKPGFPIVGDVPNIGKILHDAFENEGKEMGRFVYVASQGSDLMGVVDLKTRSLAAKIYTGPGTKPHPGQGSSWYNEKYGQLNATNSMNVGNVVIWDMDNEVVANVPTAGGGLFVGTSKDTPYIWSDCVLGGPANYNKVYLINKQTLKTDRIIEVGKHKGHLIDAHTGKILQTWDATQYAYKAPKAIHSKISKEDLVPYSAKRGKKVAKPVQPRLLHAEPANHGKWTMISEWTTGRIGIYDAKTGEFIKYIYNLTTPTFTYSVEHRQEIPGA</sequence>
<organism evidence="5">
    <name type="scientific">hydrothermal vent metagenome</name>
    <dbReference type="NCBI Taxonomy" id="652676"/>
    <lineage>
        <taxon>unclassified sequences</taxon>
        <taxon>metagenomes</taxon>
        <taxon>ecological metagenomes</taxon>
    </lineage>
</organism>
<reference evidence="5" key="1">
    <citation type="submission" date="2016-10" db="EMBL/GenBank/DDBJ databases">
        <authorList>
            <person name="de Groot N.N."/>
        </authorList>
    </citation>
    <scope>NUCLEOTIDE SEQUENCE</scope>
</reference>
<dbReference type="GO" id="GO:0009055">
    <property type="term" value="F:electron transfer activity"/>
    <property type="evidence" value="ECO:0007669"/>
    <property type="project" value="InterPro"/>
</dbReference>
<dbReference type="InterPro" id="IPR036909">
    <property type="entry name" value="Cyt_c-like_dom_sf"/>
</dbReference>
<dbReference type="GO" id="GO:0020037">
    <property type="term" value="F:heme binding"/>
    <property type="evidence" value="ECO:0007669"/>
    <property type="project" value="InterPro"/>
</dbReference>
<evidence type="ECO:0000313" key="5">
    <source>
        <dbReference type="EMBL" id="SFV56975.1"/>
    </source>
</evidence>
<evidence type="ECO:0000256" key="3">
    <source>
        <dbReference type="ARBA" id="ARBA00023004"/>
    </source>
</evidence>
<dbReference type="InterPro" id="IPR051200">
    <property type="entry name" value="Host-pathogen_enzymatic-act"/>
</dbReference>
<dbReference type="SUPFAM" id="SSF51004">
    <property type="entry name" value="C-terminal (heme d1) domain of cytochrome cd1-nitrite reductase"/>
    <property type="match status" value="1"/>
</dbReference>
<dbReference type="PANTHER" id="PTHR47197:SF3">
    <property type="entry name" value="DIHYDRO-HEME D1 DEHYDROGENASE"/>
    <property type="match status" value="1"/>
</dbReference>
<dbReference type="PROSITE" id="PS51007">
    <property type="entry name" value="CYTC"/>
    <property type="match status" value="1"/>
</dbReference>
<evidence type="ECO:0000259" key="4">
    <source>
        <dbReference type="PROSITE" id="PS51007"/>
    </source>
</evidence>
<dbReference type="InterPro" id="IPR011048">
    <property type="entry name" value="Haem_d1_sf"/>
</dbReference>
<keyword evidence="1" id="KW-0349">Heme</keyword>
<dbReference type="Pfam" id="PF13442">
    <property type="entry name" value="Cytochrome_CBB3"/>
    <property type="match status" value="1"/>
</dbReference>
<gene>
    <name evidence="5" type="ORF">MNB_SM-7-465</name>
</gene>
<accession>A0A1W1BU23</accession>
<dbReference type="AlphaFoldDB" id="A0A1W1BU23"/>
<dbReference type="InterPro" id="IPR003143">
    <property type="entry name" value="Cyt_cd1_C_sf"/>
</dbReference>
<dbReference type="GO" id="GO:0050421">
    <property type="term" value="F:nitrite reductase (NO-forming) activity"/>
    <property type="evidence" value="ECO:0007669"/>
    <property type="project" value="UniProtKB-EC"/>
</dbReference>
<proteinExistence type="predicted"/>
<dbReference type="Pfam" id="PF02239">
    <property type="entry name" value="Cytochrom_D1"/>
    <property type="match status" value="1"/>
</dbReference>
<dbReference type="PANTHER" id="PTHR47197">
    <property type="entry name" value="PROTEIN NIRF"/>
    <property type="match status" value="1"/>
</dbReference>
<keyword evidence="3" id="KW-0408">Iron</keyword>
<dbReference type="InterPro" id="IPR009056">
    <property type="entry name" value="Cyt_c-like_dom"/>
</dbReference>
<evidence type="ECO:0000256" key="2">
    <source>
        <dbReference type="ARBA" id="ARBA00022723"/>
    </source>
</evidence>